<organism evidence="2 3">
    <name type="scientific">Polymorphospora lycopeni</name>
    <dbReference type="NCBI Taxonomy" id="3140240"/>
    <lineage>
        <taxon>Bacteria</taxon>
        <taxon>Bacillati</taxon>
        <taxon>Actinomycetota</taxon>
        <taxon>Actinomycetes</taxon>
        <taxon>Micromonosporales</taxon>
        <taxon>Micromonosporaceae</taxon>
        <taxon>Polymorphospora</taxon>
    </lineage>
</organism>
<dbReference type="EMBL" id="JBCGDC010000170">
    <property type="protein sequence ID" value="MFB6397802.1"/>
    <property type="molecule type" value="Genomic_DNA"/>
</dbReference>
<sequence>MTTDATVTPHGYAYDNDQPSARRHLSALARALDDFTIGRLHHLGLAGKRCLEIGAGGSEIAVWLAAQVGPAGTVVATDLKPRHIGAHPRLTVLRHDITTDPLPDGPFDLIHARLVLMHLPQREQLLAVLAAALAPGGVLMVEDWHATADAVVLDAATDDDRDLFTAYQRAVNQRVFQAAGSDPQWSLRLHQQMRLAGLHDVDTVINAPVWHSGSPGLILALTAIAEHRDRLRDAGLTDADLTRVERLLISSDGGLVVRGHQLYSVSGRKP</sequence>
<evidence type="ECO:0000313" key="3">
    <source>
        <dbReference type="Proteomes" id="UP001582793"/>
    </source>
</evidence>
<dbReference type="SUPFAM" id="SSF53335">
    <property type="entry name" value="S-adenosyl-L-methionine-dependent methyltransferases"/>
    <property type="match status" value="1"/>
</dbReference>
<dbReference type="GO" id="GO:0032259">
    <property type="term" value="P:methylation"/>
    <property type="evidence" value="ECO:0007669"/>
    <property type="project" value="UniProtKB-KW"/>
</dbReference>
<dbReference type="InterPro" id="IPR029063">
    <property type="entry name" value="SAM-dependent_MTases_sf"/>
</dbReference>
<proteinExistence type="predicted"/>
<dbReference type="PANTHER" id="PTHR43861:SF3">
    <property type="entry name" value="PUTATIVE (AFU_ORTHOLOGUE AFUA_2G14390)-RELATED"/>
    <property type="match status" value="1"/>
</dbReference>
<dbReference type="Pfam" id="PF13489">
    <property type="entry name" value="Methyltransf_23"/>
    <property type="match status" value="1"/>
</dbReference>
<dbReference type="RefSeq" id="WP_375736762.1">
    <property type="nucleotide sequence ID" value="NZ_JBCGDC010000170.1"/>
</dbReference>
<keyword evidence="1" id="KW-0808">Transferase</keyword>
<dbReference type="Gene3D" id="3.40.50.150">
    <property type="entry name" value="Vaccinia Virus protein VP39"/>
    <property type="match status" value="1"/>
</dbReference>
<evidence type="ECO:0000313" key="2">
    <source>
        <dbReference type="EMBL" id="MFB6397802.1"/>
    </source>
</evidence>
<comment type="caution">
    <text evidence="2">The sequence shown here is derived from an EMBL/GenBank/DDBJ whole genome shotgun (WGS) entry which is preliminary data.</text>
</comment>
<name>A0ABV5D0L8_9ACTN</name>
<evidence type="ECO:0000256" key="1">
    <source>
        <dbReference type="ARBA" id="ARBA00022679"/>
    </source>
</evidence>
<gene>
    <name evidence="2" type="ORF">AAFH96_32625</name>
</gene>
<protein>
    <submittedName>
        <fullName evidence="2">Methyltransferase domain-containing protein</fullName>
    </submittedName>
</protein>
<dbReference type="GO" id="GO:0008168">
    <property type="term" value="F:methyltransferase activity"/>
    <property type="evidence" value="ECO:0007669"/>
    <property type="project" value="UniProtKB-KW"/>
</dbReference>
<accession>A0ABV5D0L8</accession>
<keyword evidence="2" id="KW-0489">Methyltransferase</keyword>
<reference evidence="2 3" key="1">
    <citation type="submission" date="2024-04" db="EMBL/GenBank/DDBJ databases">
        <title>Polymorphospora sp. isolated from Baiyangdian Lake in Xiong'an New Area.</title>
        <authorList>
            <person name="Zhang X."/>
            <person name="Liu J."/>
        </authorList>
    </citation>
    <scope>NUCLEOTIDE SEQUENCE [LARGE SCALE GENOMIC DNA]</scope>
    <source>
        <strain evidence="2 3">2-325</strain>
    </source>
</reference>
<dbReference type="PANTHER" id="PTHR43861">
    <property type="entry name" value="TRANS-ACONITATE 2-METHYLTRANSFERASE-RELATED"/>
    <property type="match status" value="1"/>
</dbReference>
<keyword evidence="3" id="KW-1185">Reference proteome</keyword>
<dbReference type="CDD" id="cd02440">
    <property type="entry name" value="AdoMet_MTases"/>
    <property type="match status" value="1"/>
</dbReference>
<dbReference type="Proteomes" id="UP001582793">
    <property type="component" value="Unassembled WGS sequence"/>
</dbReference>